<comment type="caution">
    <text evidence="2">The sequence shown here is derived from an EMBL/GenBank/DDBJ whole genome shotgun (WGS) entry which is preliminary data.</text>
</comment>
<gene>
    <name evidence="2" type="ORF">Salmuc_04634</name>
</gene>
<organism evidence="2 3">
    <name type="scientific">Salipiger mucosus DSM 16094</name>
    <dbReference type="NCBI Taxonomy" id="1123237"/>
    <lineage>
        <taxon>Bacteria</taxon>
        <taxon>Pseudomonadati</taxon>
        <taxon>Pseudomonadota</taxon>
        <taxon>Alphaproteobacteria</taxon>
        <taxon>Rhodobacterales</taxon>
        <taxon>Roseobacteraceae</taxon>
        <taxon>Salipiger</taxon>
    </lineage>
</organism>
<reference evidence="3" key="1">
    <citation type="journal article" date="2014" name="Stand. Genomic Sci.">
        <title>Genome sequence of the exopolysaccharide-producing Salipiger mucosus type strain (DSM 16094(T)), a moderately halophilic member of the Roseobacter clade.</title>
        <authorList>
            <person name="Riedel T."/>
            <person name="Spring S."/>
            <person name="Fiebig A."/>
            <person name="Petersen J."/>
            <person name="Kyrpides N.C."/>
            <person name="Goker M."/>
            <person name="Klenk H.P."/>
        </authorList>
    </citation>
    <scope>NUCLEOTIDE SEQUENCE [LARGE SCALE GENOMIC DNA]</scope>
    <source>
        <strain evidence="3">DSM 16094</strain>
    </source>
</reference>
<sequence>MSDLRFMCAAAVLAMSWATAALAQNYEWATREKTGRVDQNNDIYPSSVYLAFGYEAEIRLGHFFSEPVISTRFKYELDPYNSQVTLPAFDPGDDRYETRRLADLPSEAWEKARLYDVDLILSLSTSHPDYPDVVIHTDVGAPGPGDGQTWSFNVPGSPDWDELFYTGMGFANWTGDFEAHYDPVPEEAAKEIYMSGLQLDDIRIYRSGISLYHLHDWYSRMSEQPKISALKRASFRVARAIGMSYGYDEDLILKMDDGEQRLRNSGMSMFDQERRLRDEWEARLKRLTNLPDKLRIGSNHGPYRQALKDAERILDNADVRVDGFSPLDINPASLPRGRPGKFSGNYRVAEFEEDGGDENWVVDSEGSRVRELEYGEVLVNERYVAGIDRCKMTIVEPSTGRELLDKQFRCTNEIDVWKMIDFEGGREVDTLYINVPKKMGRRVQKANCDQPEMTEFAADRFRMTPDLKIERAGTSTVDIVTAPGGGCIDFHLTRE</sequence>
<proteinExistence type="predicted"/>
<dbReference type="STRING" id="1123237.Salmuc_04634"/>
<feature type="chain" id="PRO_5004556187" evidence="1">
    <location>
        <begin position="24"/>
        <end position="495"/>
    </location>
</feature>
<name>S9RS04_9RHOB</name>
<keyword evidence="3" id="KW-1185">Reference proteome</keyword>
<keyword evidence="1" id="KW-0732">Signal</keyword>
<dbReference type="AlphaFoldDB" id="S9RS04"/>
<dbReference type="OrthoDB" id="7069357at2"/>
<evidence type="ECO:0000256" key="1">
    <source>
        <dbReference type="SAM" id="SignalP"/>
    </source>
</evidence>
<evidence type="ECO:0000313" key="3">
    <source>
        <dbReference type="Proteomes" id="UP000015347"/>
    </source>
</evidence>
<evidence type="ECO:0000313" key="2">
    <source>
        <dbReference type="EMBL" id="EPX76749.1"/>
    </source>
</evidence>
<dbReference type="eggNOG" id="ENOG50337AM">
    <property type="taxonomic scope" value="Bacteria"/>
</dbReference>
<protein>
    <submittedName>
        <fullName evidence="2">Uncharacterized protein</fullName>
    </submittedName>
</protein>
<dbReference type="Proteomes" id="UP000015347">
    <property type="component" value="Unassembled WGS sequence"/>
</dbReference>
<dbReference type="RefSeq" id="WP_020041817.1">
    <property type="nucleotide sequence ID" value="NZ_KE557281.1"/>
</dbReference>
<dbReference type="HOGENOM" id="CLU_550813_0_0_5"/>
<feature type="signal peptide" evidence="1">
    <location>
        <begin position="1"/>
        <end position="23"/>
    </location>
</feature>
<dbReference type="EMBL" id="APVH01000043">
    <property type="protein sequence ID" value="EPX76749.1"/>
    <property type="molecule type" value="Genomic_DNA"/>
</dbReference>
<accession>S9RS04</accession>